<proteinExistence type="predicted"/>
<dbReference type="InterPro" id="IPR016039">
    <property type="entry name" value="Thiolase-like"/>
</dbReference>
<reference evidence="2 3" key="1">
    <citation type="submission" date="2019-10" db="EMBL/GenBank/DDBJ databases">
        <title>Whole genome shotgun sequence of Acrocarpospora pleiomorpha NBRC 16267.</title>
        <authorList>
            <person name="Ichikawa N."/>
            <person name="Kimura A."/>
            <person name="Kitahashi Y."/>
            <person name="Komaki H."/>
            <person name="Oguchi A."/>
        </authorList>
    </citation>
    <scope>NUCLEOTIDE SEQUENCE [LARGE SCALE GENOMIC DNA]</scope>
    <source>
        <strain evidence="2 3">NBRC 16267</strain>
    </source>
</reference>
<comment type="caution">
    <text evidence="2">The sequence shown here is derived from an EMBL/GenBank/DDBJ whole genome shotgun (WGS) entry which is preliminary data.</text>
</comment>
<dbReference type="GO" id="GO:0016747">
    <property type="term" value="F:acyltransferase activity, transferring groups other than amino-acyl groups"/>
    <property type="evidence" value="ECO:0007669"/>
    <property type="project" value="InterPro"/>
</dbReference>
<dbReference type="RefSeq" id="WP_155342454.1">
    <property type="nucleotide sequence ID" value="NZ_BAAAHM010000001.1"/>
</dbReference>
<name>A0A5M3XAN2_9ACTN</name>
<dbReference type="Gene3D" id="3.40.47.10">
    <property type="match status" value="1"/>
</dbReference>
<dbReference type="OrthoDB" id="3208853at2"/>
<accession>A0A5M3XAN2</accession>
<dbReference type="SUPFAM" id="SSF53901">
    <property type="entry name" value="Thiolase-like"/>
    <property type="match status" value="2"/>
</dbReference>
<evidence type="ECO:0000313" key="2">
    <source>
        <dbReference type="EMBL" id="GES17259.1"/>
    </source>
</evidence>
<dbReference type="Proteomes" id="UP000377595">
    <property type="component" value="Unassembled WGS sequence"/>
</dbReference>
<evidence type="ECO:0000259" key="1">
    <source>
        <dbReference type="Pfam" id="PF22691"/>
    </source>
</evidence>
<dbReference type="PIRSF" id="PIRSF000429">
    <property type="entry name" value="Ac-CoA_Ac_transf"/>
    <property type="match status" value="1"/>
</dbReference>
<dbReference type="CDD" id="cd00829">
    <property type="entry name" value="SCP-x_thiolase"/>
    <property type="match status" value="1"/>
</dbReference>
<organism evidence="2 3">
    <name type="scientific">Acrocarpospora pleiomorpha</name>
    <dbReference type="NCBI Taxonomy" id="90975"/>
    <lineage>
        <taxon>Bacteria</taxon>
        <taxon>Bacillati</taxon>
        <taxon>Actinomycetota</taxon>
        <taxon>Actinomycetes</taxon>
        <taxon>Streptosporangiales</taxon>
        <taxon>Streptosporangiaceae</taxon>
        <taxon>Acrocarpospora</taxon>
    </lineage>
</organism>
<dbReference type="PANTHER" id="PTHR42870:SF1">
    <property type="entry name" value="NON-SPECIFIC LIPID-TRANSFER PROTEIN-LIKE 2"/>
    <property type="match status" value="1"/>
</dbReference>
<keyword evidence="3" id="KW-1185">Reference proteome</keyword>
<protein>
    <recommendedName>
        <fullName evidence="1">Thiolase C-terminal domain-containing protein</fullName>
    </recommendedName>
</protein>
<feature type="domain" description="Thiolase C-terminal" evidence="1">
    <location>
        <begin position="252"/>
        <end position="385"/>
    </location>
</feature>
<evidence type="ECO:0000313" key="3">
    <source>
        <dbReference type="Proteomes" id="UP000377595"/>
    </source>
</evidence>
<dbReference type="InterPro" id="IPR002155">
    <property type="entry name" value="Thiolase"/>
</dbReference>
<dbReference type="AlphaFoldDB" id="A0A5M3XAN2"/>
<dbReference type="PANTHER" id="PTHR42870">
    <property type="entry name" value="ACETYL-COA C-ACETYLTRANSFERASE"/>
    <property type="match status" value="1"/>
</dbReference>
<dbReference type="EMBL" id="BLAF01000004">
    <property type="protein sequence ID" value="GES17259.1"/>
    <property type="molecule type" value="Genomic_DNA"/>
</dbReference>
<gene>
    <name evidence="2" type="ORF">Aple_001540</name>
</gene>
<dbReference type="Pfam" id="PF22691">
    <property type="entry name" value="Thiolase_C_1"/>
    <property type="match status" value="1"/>
</dbReference>
<sequence>MAQPISDQIAIAGVHSAPYTRSRGMTPLAMVTEACVGALRDAGLGPGDVDGLSGSQLVHSNELQSALGIPGITWWCNQRIPVYHQLFEAMYAVWSGAATTVLVYHVTYRAPGVSRSAAADPYRRRFGLGTNVPNKNPDAAVNAVGYATWAGRYLHDFGLDRTTFGMVAVNGRSNALLNDHAAMRRPLTMDDYLAAPMLREPLTMLDMDLPVDGADAFVVTTTERARDLPRRPVTIHAASMGQARVNNEEQLVDLDHTGQQIAAAGMWSRSDATLRDVDVFLPYDGFSIIEARWFEVIGYCGPGEAHDFMKHHWNTERGRVEIDGRVLVNPHGGSLADGGTQGSGHFREAVLQLRGEASNGRQVPGAATALVTSGGFFFNSAAAILRADEG</sequence>
<dbReference type="InterPro" id="IPR055140">
    <property type="entry name" value="Thiolase_C_2"/>
</dbReference>